<dbReference type="AlphaFoldDB" id="A0A8B6MC38"/>
<dbReference type="EMBL" id="CABFMQ020000153">
    <property type="protein sequence ID" value="VTZ52607.1"/>
    <property type="molecule type" value="Genomic_DNA"/>
</dbReference>
<evidence type="ECO:0000313" key="2">
    <source>
        <dbReference type="EMBL" id="VTZ52607.1"/>
    </source>
</evidence>
<dbReference type="Proteomes" id="UP000485880">
    <property type="component" value="Unassembled WGS sequence"/>
</dbReference>
<proteinExistence type="predicted"/>
<reference evidence="2 3" key="1">
    <citation type="submission" date="2019-05" db="EMBL/GenBank/DDBJ databases">
        <authorList>
            <person name="Farhan Ul Haque M."/>
        </authorList>
    </citation>
    <scope>NUCLEOTIDE SEQUENCE [LARGE SCALE GENOMIC DNA]</scope>
    <source>
        <strain evidence="2">2</strain>
    </source>
</reference>
<accession>A0A8B6MC38</accession>
<name>A0A8B6MC38_METTU</name>
<organism evidence="2 3">
    <name type="scientific">Methylocella tundrae</name>
    <dbReference type="NCBI Taxonomy" id="227605"/>
    <lineage>
        <taxon>Bacteria</taxon>
        <taxon>Pseudomonadati</taxon>
        <taxon>Pseudomonadota</taxon>
        <taxon>Alphaproteobacteria</taxon>
        <taxon>Hyphomicrobiales</taxon>
        <taxon>Beijerinckiaceae</taxon>
        <taxon>Methylocella</taxon>
    </lineage>
</organism>
<evidence type="ECO:0000313" key="3">
    <source>
        <dbReference type="Proteomes" id="UP000485880"/>
    </source>
</evidence>
<protein>
    <submittedName>
        <fullName evidence="2">Uncharacterized protein</fullName>
    </submittedName>
</protein>
<feature type="region of interest" description="Disordered" evidence="1">
    <location>
        <begin position="1"/>
        <end position="53"/>
    </location>
</feature>
<comment type="caution">
    <text evidence="2">The sequence shown here is derived from an EMBL/GenBank/DDBJ whole genome shotgun (WGS) entry which is preliminary data.</text>
</comment>
<gene>
    <name evidence="2" type="ORF">MPC4_90082</name>
</gene>
<keyword evidence="3" id="KW-1185">Reference proteome</keyword>
<sequence length="53" mass="5844">MNGIVVDDQNSRGHEASRAGWPRRLGEKRREKPVHKSKSEAIRPVAAHAGRSG</sequence>
<evidence type="ECO:0000256" key="1">
    <source>
        <dbReference type="SAM" id="MobiDB-lite"/>
    </source>
</evidence>